<dbReference type="PATRIC" id="fig|1302272.5.peg.311"/>
<keyword evidence="1" id="KW-1133">Transmembrane helix</keyword>
<evidence type="ECO:0000313" key="3">
    <source>
        <dbReference type="Proteomes" id="UP000050911"/>
    </source>
</evidence>
<feature type="transmembrane region" description="Helical" evidence="1">
    <location>
        <begin position="7"/>
        <end position="27"/>
    </location>
</feature>
<protein>
    <recommendedName>
        <fullName evidence="4">DUF2929 domain-containing protein</fullName>
    </recommendedName>
</protein>
<evidence type="ECO:0000313" key="2">
    <source>
        <dbReference type="EMBL" id="KRK49390.1"/>
    </source>
</evidence>
<organism evidence="2 3">
    <name type="scientific">Secundilactobacillus kimchicus JCM 15530</name>
    <dbReference type="NCBI Taxonomy" id="1302272"/>
    <lineage>
        <taxon>Bacteria</taxon>
        <taxon>Bacillati</taxon>
        <taxon>Bacillota</taxon>
        <taxon>Bacilli</taxon>
        <taxon>Lactobacillales</taxon>
        <taxon>Lactobacillaceae</taxon>
        <taxon>Secundilactobacillus</taxon>
    </lineage>
</organism>
<dbReference type="EMBL" id="AZCX01000001">
    <property type="protein sequence ID" value="KRK49390.1"/>
    <property type="molecule type" value="Genomic_DNA"/>
</dbReference>
<dbReference type="InterPro" id="IPR021324">
    <property type="entry name" value="DUF2929"/>
</dbReference>
<dbReference type="Proteomes" id="UP000050911">
    <property type="component" value="Unassembled WGS sequence"/>
</dbReference>
<evidence type="ECO:0008006" key="4">
    <source>
        <dbReference type="Google" id="ProtNLM"/>
    </source>
</evidence>
<reference evidence="2 3" key="1">
    <citation type="journal article" date="2015" name="Genome Announc.">
        <title>Expanding the biotechnology potential of lactobacilli through comparative genomics of 213 strains and associated genera.</title>
        <authorList>
            <person name="Sun Z."/>
            <person name="Harris H.M."/>
            <person name="McCann A."/>
            <person name="Guo C."/>
            <person name="Argimon S."/>
            <person name="Zhang W."/>
            <person name="Yang X."/>
            <person name="Jeffery I.B."/>
            <person name="Cooney J.C."/>
            <person name="Kagawa T.F."/>
            <person name="Liu W."/>
            <person name="Song Y."/>
            <person name="Salvetti E."/>
            <person name="Wrobel A."/>
            <person name="Rasinkangas P."/>
            <person name="Parkhill J."/>
            <person name="Rea M.C."/>
            <person name="O'Sullivan O."/>
            <person name="Ritari J."/>
            <person name="Douillard F.P."/>
            <person name="Paul Ross R."/>
            <person name="Yang R."/>
            <person name="Briner A.E."/>
            <person name="Felis G.E."/>
            <person name="de Vos W.M."/>
            <person name="Barrangou R."/>
            <person name="Klaenhammer T.R."/>
            <person name="Caufield P.W."/>
            <person name="Cui Y."/>
            <person name="Zhang H."/>
            <person name="O'Toole P.W."/>
        </authorList>
    </citation>
    <scope>NUCLEOTIDE SEQUENCE [LARGE SCALE GENOMIC DNA]</scope>
    <source>
        <strain evidence="2 3">JCM 15530</strain>
    </source>
</reference>
<keyword evidence="3" id="KW-1185">Reference proteome</keyword>
<sequence length="69" mass="7476">MLKVKLLEANLVVIFWSVIFGEVIGYIGGALELMSYNRLQIGVVAAIVGLIFVNGVHLLSRSDASKSQN</sequence>
<keyword evidence="1" id="KW-0472">Membrane</keyword>
<proteinExistence type="predicted"/>
<dbReference type="STRING" id="1302272.FC96_GL000314"/>
<feature type="transmembrane region" description="Helical" evidence="1">
    <location>
        <begin position="39"/>
        <end position="59"/>
    </location>
</feature>
<accession>A0A0R1HRC2</accession>
<evidence type="ECO:0000256" key="1">
    <source>
        <dbReference type="SAM" id="Phobius"/>
    </source>
</evidence>
<dbReference type="AlphaFoldDB" id="A0A0R1HRC2"/>
<gene>
    <name evidence="2" type="ORF">FC96_GL000314</name>
</gene>
<dbReference type="Pfam" id="PF11151">
    <property type="entry name" value="DUF2929"/>
    <property type="match status" value="1"/>
</dbReference>
<keyword evidence="1" id="KW-0812">Transmembrane</keyword>
<comment type="caution">
    <text evidence="2">The sequence shown here is derived from an EMBL/GenBank/DDBJ whole genome shotgun (WGS) entry which is preliminary data.</text>
</comment>
<name>A0A0R1HRC2_9LACO</name>